<dbReference type="EMBL" id="CAJNYV010000036">
    <property type="protein sequence ID" value="CAF3329678.1"/>
    <property type="molecule type" value="Genomic_DNA"/>
</dbReference>
<gene>
    <name evidence="5" type="ORF">FME351_LOCUS8119</name>
    <name evidence="7" type="ORF">GRG538_LOCUS27583</name>
    <name evidence="4" type="ORF">KIK155_LOCUS1459</name>
    <name evidence="6" type="ORF">LUA448_LOCUS17413</name>
    <name evidence="3" type="ORF">TIS948_LOCUS20764</name>
</gene>
<evidence type="ECO:0000313" key="4">
    <source>
        <dbReference type="EMBL" id="CAF3329678.1"/>
    </source>
</evidence>
<sequence>MRTYRVLLYYLFRNKISFSQLSLAIMYLFTIISALICTELVIIASSESSEAIPTDQLNPLQPLKTFDNDFFEDSSQNDDENEYARRATSFLRFGRRGSPATGSFLRFGRDGHREGTFLRFGRSNPSFSRLGRSGNNGGKFLRFGREAQDESPSNNFRSGRKSDFLRFG</sequence>
<evidence type="ECO:0000313" key="5">
    <source>
        <dbReference type="EMBL" id="CAF3390615.1"/>
    </source>
</evidence>
<evidence type="ECO:0000313" key="7">
    <source>
        <dbReference type="EMBL" id="CAF3689429.1"/>
    </source>
</evidence>
<dbReference type="OrthoDB" id="5813613at2759"/>
<evidence type="ECO:0000256" key="1">
    <source>
        <dbReference type="SAM" id="MobiDB-lite"/>
    </source>
</evidence>
<dbReference type="Proteomes" id="UP000663869">
    <property type="component" value="Unassembled WGS sequence"/>
</dbReference>
<dbReference type="EMBL" id="CAJNYD010002188">
    <property type="protein sequence ID" value="CAF3399148.1"/>
    <property type="molecule type" value="Genomic_DNA"/>
</dbReference>
<dbReference type="Proteomes" id="UP000663865">
    <property type="component" value="Unassembled WGS sequence"/>
</dbReference>
<evidence type="ECO:0000313" key="3">
    <source>
        <dbReference type="EMBL" id="CAF3326433.1"/>
    </source>
</evidence>
<dbReference type="Proteomes" id="UP000663833">
    <property type="component" value="Unassembled WGS sequence"/>
</dbReference>
<evidence type="ECO:0000256" key="2">
    <source>
        <dbReference type="SAM" id="Phobius"/>
    </source>
</evidence>
<organism evidence="7 8">
    <name type="scientific">Rotaria socialis</name>
    <dbReference type="NCBI Taxonomy" id="392032"/>
    <lineage>
        <taxon>Eukaryota</taxon>
        <taxon>Metazoa</taxon>
        <taxon>Spiralia</taxon>
        <taxon>Gnathifera</taxon>
        <taxon>Rotifera</taxon>
        <taxon>Eurotatoria</taxon>
        <taxon>Bdelloidea</taxon>
        <taxon>Philodinida</taxon>
        <taxon>Philodinidae</taxon>
        <taxon>Rotaria</taxon>
    </lineage>
</organism>
<feature type="region of interest" description="Disordered" evidence="1">
    <location>
        <begin position="145"/>
        <end position="168"/>
    </location>
</feature>
<keyword evidence="2" id="KW-0472">Membrane</keyword>
<proteinExistence type="predicted"/>
<dbReference type="Proteomes" id="UP000663825">
    <property type="component" value="Unassembled WGS sequence"/>
</dbReference>
<name>A0A818TN55_9BILA</name>
<comment type="caution">
    <text evidence="7">The sequence shown here is derived from an EMBL/GenBank/DDBJ whole genome shotgun (WGS) entry which is preliminary data.</text>
</comment>
<accession>A0A818TN55</accession>
<dbReference type="Proteomes" id="UP000663872">
    <property type="component" value="Unassembled WGS sequence"/>
</dbReference>
<keyword evidence="2" id="KW-0812">Transmembrane</keyword>
<reference evidence="7" key="1">
    <citation type="submission" date="2021-02" db="EMBL/GenBank/DDBJ databases">
        <authorList>
            <person name="Nowell W R."/>
        </authorList>
    </citation>
    <scope>NUCLEOTIDE SEQUENCE</scope>
</reference>
<feature type="transmembrane region" description="Helical" evidence="2">
    <location>
        <begin position="21"/>
        <end position="44"/>
    </location>
</feature>
<protein>
    <submittedName>
        <fullName evidence="7">Uncharacterized protein</fullName>
    </submittedName>
</protein>
<dbReference type="AlphaFoldDB" id="A0A818TN55"/>
<dbReference type="EMBL" id="CAJNYT010004772">
    <property type="protein sequence ID" value="CAF3689429.1"/>
    <property type="molecule type" value="Genomic_DNA"/>
</dbReference>
<dbReference type="EMBL" id="CAJNYU010000783">
    <property type="protein sequence ID" value="CAF3390615.1"/>
    <property type="molecule type" value="Genomic_DNA"/>
</dbReference>
<keyword evidence="2" id="KW-1133">Transmembrane helix</keyword>
<evidence type="ECO:0000313" key="6">
    <source>
        <dbReference type="EMBL" id="CAF3399148.1"/>
    </source>
</evidence>
<evidence type="ECO:0000313" key="8">
    <source>
        <dbReference type="Proteomes" id="UP000663872"/>
    </source>
</evidence>
<dbReference type="EMBL" id="CAJNXB010003595">
    <property type="protein sequence ID" value="CAF3326433.1"/>
    <property type="molecule type" value="Genomic_DNA"/>
</dbReference>